<reference evidence="1" key="1">
    <citation type="submission" date="2019-03" db="EMBL/GenBank/DDBJ databases">
        <title>WGS assembly of Setaria viridis.</title>
        <authorList>
            <person name="Huang P."/>
            <person name="Jenkins J."/>
            <person name="Grimwood J."/>
            <person name="Barry K."/>
            <person name="Healey A."/>
            <person name="Mamidi S."/>
            <person name="Sreedasyam A."/>
            <person name="Shu S."/>
            <person name="Feldman M."/>
            <person name="Wu J."/>
            <person name="Yu Y."/>
            <person name="Chen C."/>
            <person name="Johnson J."/>
            <person name="Rokhsar D."/>
            <person name="Baxter I."/>
            <person name="Schmutz J."/>
            <person name="Brutnell T."/>
            <person name="Kellogg E."/>
        </authorList>
    </citation>
    <scope>NUCLEOTIDE SEQUENCE [LARGE SCALE GENOMIC DNA]</scope>
</reference>
<accession>A0A4U6SS75</accession>
<dbReference type="OMA" id="ESNFCLL"/>
<evidence type="ECO:0000313" key="2">
    <source>
        <dbReference type="Proteomes" id="UP000298652"/>
    </source>
</evidence>
<dbReference type="EMBL" id="CM016560">
    <property type="protein sequence ID" value="TKV91370.1"/>
    <property type="molecule type" value="Genomic_DNA"/>
</dbReference>
<evidence type="ECO:0008006" key="3">
    <source>
        <dbReference type="Google" id="ProtNLM"/>
    </source>
</evidence>
<evidence type="ECO:0000313" key="1">
    <source>
        <dbReference type="EMBL" id="TKV91370.1"/>
    </source>
</evidence>
<dbReference type="Pfam" id="PF07893">
    <property type="entry name" value="DUF1668"/>
    <property type="match status" value="1"/>
</dbReference>
<gene>
    <name evidence="1" type="ORF">SEVIR_9G091600v2</name>
</gene>
<dbReference type="Proteomes" id="UP000298652">
    <property type="component" value="Chromosome 9"/>
</dbReference>
<sequence length="403" mass="44583">MPRGKGKTGMPKRRPVERQRHLYLVLDEWSGGYSVRKIDLLSDYRRPQLIPVDAPPEGPIFVGFGRLPSASLRFEARRGEPKCFAGAFGSKILTLHPMDSGGLAPGAPIYDVVMRCLSYGPGTWPDRVNPTYIPVGDRLFSLAAGSFELLNPPPPYGDPNREKSVSVWTWSKLPTPTFHCEHVISYAMHPDGRTIFVSVGGDAVPATFSLDTQLPFTGRAYFVPELDAWVGLSGDPANIGRLCSCDVASTNSNGASQQQCPTMKLSKEKLFSKVPGEKHIGATLVYMGVESKFCLLECITNQADLADELPGSDETNGEPSDEADELAYCDDLNEDSDGEVNEDYEVNEEQDRYRFLRLTTFSLMYDKNGDLTTGSDYSCWLGYCSMPQEVTQSMLEHPVAFWM</sequence>
<dbReference type="AlphaFoldDB" id="A0A4U6SS75"/>
<organism evidence="1 2">
    <name type="scientific">Setaria viridis</name>
    <name type="common">Green bristlegrass</name>
    <name type="synonym">Setaria italica subsp. viridis</name>
    <dbReference type="NCBI Taxonomy" id="4556"/>
    <lineage>
        <taxon>Eukaryota</taxon>
        <taxon>Viridiplantae</taxon>
        <taxon>Streptophyta</taxon>
        <taxon>Embryophyta</taxon>
        <taxon>Tracheophyta</taxon>
        <taxon>Spermatophyta</taxon>
        <taxon>Magnoliopsida</taxon>
        <taxon>Liliopsida</taxon>
        <taxon>Poales</taxon>
        <taxon>Poaceae</taxon>
        <taxon>PACMAD clade</taxon>
        <taxon>Panicoideae</taxon>
        <taxon>Panicodae</taxon>
        <taxon>Paniceae</taxon>
        <taxon>Cenchrinae</taxon>
        <taxon>Setaria</taxon>
    </lineage>
</organism>
<keyword evidence="2" id="KW-1185">Reference proteome</keyword>
<proteinExistence type="predicted"/>
<protein>
    <recommendedName>
        <fullName evidence="3">DUF1618 domain-containing protein</fullName>
    </recommendedName>
</protein>
<dbReference type="InterPro" id="IPR012871">
    <property type="entry name" value="DUF1668_ORYSA"/>
</dbReference>
<dbReference type="Gramene" id="TKV91370">
    <property type="protein sequence ID" value="TKV91370"/>
    <property type="gene ID" value="SEVIR_9G091600v2"/>
</dbReference>
<dbReference type="PANTHER" id="PTHR33085:SF62">
    <property type="entry name" value="OS03G0632600 PROTEIN"/>
    <property type="match status" value="1"/>
</dbReference>
<name>A0A4U6SS75_SETVI</name>
<dbReference type="PANTHER" id="PTHR33085">
    <property type="entry name" value="OS12G0113100 PROTEIN-RELATED"/>
    <property type="match status" value="1"/>
</dbReference>